<accession>A0A5C8UQB6</accession>
<keyword evidence="7" id="KW-1185">Reference proteome</keyword>
<dbReference type="PANTHER" id="PTHR43489">
    <property type="entry name" value="ISOMERASE"/>
    <property type="match status" value="1"/>
</dbReference>
<keyword evidence="2" id="KW-0119">Carbohydrate metabolism</keyword>
<feature type="domain" description="Xylose isomerase-like TIM barrel" evidence="5">
    <location>
        <begin position="21"/>
        <end position="252"/>
    </location>
</feature>
<keyword evidence="1 3" id="KW-0413">Isomerase</keyword>
<dbReference type="SUPFAM" id="SSF51658">
    <property type="entry name" value="Xylose isomerase-like"/>
    <property type="match status" value="1"/>
</dbReference>
<sequence length="274" mass="28842">MLELVANVSLLFAERPLLDRFTAAAEAGFAATELWWPFDGPTPSEREVTALLSAVMGSGIPLAGMNLWAGNMPGGERGVLSQPVHTPAFRASLGVSARVAETTGCRVFNALYGQRLPTETPEDQDSTALDNLAYATSMLGTNGGTVLLEPLSVGLNGAYPLQTVADILPIVRRVRELTGGDHIALLFDTFHLANNGEDLVTAIDAAADLIGHVQFADSPGRGEPGTGHIDFPVVLEGLWGVGYRGAIACEYVPTVPTLDTLGWVAGMPHLRGIA</sequence>
<proteinExistence type="inferred from homology"/>
<evidence type="ECO:0000259" key="5">
    <source>
        <dbReference type="Pfam" id="PF01261"/>
    </source>
</evidence>
<dbReference type="GO" id="GO:0046487">
    <property type="term" value="P:glyoxylate metabolic process"/>
    <property type="evidence" value="ECO:0007669"/>
    <property type="project" value="TreeGrafter"/>
</dbReference>
<comment type="similarity">
    <text evidence="3">Belongs to the hyi family.</text>
</comment>
<dbReference type="InterPro" id="IPR026040">
    <property type="entry name" value="HyI-like"/>
</dbReference>
<organism evidence="6 7">
    <name type="scientific">Lacisediminihabitans profunda</name>
    <dbReference type="NCBI Taxonomy" id="2594790"/>
    <lineage>
        <taxon>Bacteria</taxon>
        <taxon>Bacillati</taxon>
        <taxon>Actinomycetota</taxon>
        <taxon>Actinomycetes</taxon>
        <taxon>Micrococcales</taxon>
        <taxon>Microbacteriaceae</taxon>
        <taxon>Lacisediminihabitans</taxon>
    </lineage>
</organism>
<dbReference type="InterPro" id="IPR050417">
    <property type="entry name" value="Sugar_Epim/Isomerase"/>
</dbReference>
<comment type="caution">
    <text evidence="6">The sequence shown here is derived from an EMBL/GenBank/DDBJ whole genome shotgun (WGS) entry which is preliminary data.</text>
</comment>
<protein>
    <submittedName>
        <fullName evidence="6">TIM barrel protein</fullName>
    </submittedName>
</protein>
<dbReference type="AlphaFoldDB" id="A0A5C8UQB6"/>
<name>A0A5C8UQB6_9MICO</name>
<dbReference type="Proteomes" id="UP000321379">
    <property type="component" value="Unassembled WGS sequence"/>
</dbReference>
<evidence type="ECO:0000313" key="6">
    <source>
        <dbReference type="EMBL" id="TXN30114.1"/>
    </source>
</evidence>
<evidence type="ECO:0000256" key="4">
    <source>
        <dbReference type="PIRSR" id="PIRSR006241-50"/>
    </source>
</evidence>
<feature type="active site" description="Proton donor/acceptor" evidence="4">
    <location>
        <position position="250"/>
    </location>
</feature>
<dbReference type="GO" id="GO:0008903">
    <property type="term" value="F:hydroxypyruvate isomerase activity"/>
    <property type="evidence" value="ECO:0007669"/>
    <property type="project" value="TreeGrafter"/>
</dbReference>
<dbReference type="PANTHER" id="PTHR43489:SF6">
    <property type="entry name" value="HYDROXYPYRUVATE ISOMERASE-RELATED"/>
    <property type="match status" value="1"/>
</dbReference>
<gene>
    <name evidence="6" type="ORF">FVP33_12640</name>
</gene>
<evidence type="ECO:0000313" key="7">
    <source>
        <dbReference type="Proteomes" id="UP000321379"/>
    </source>
</evidence>
<dbReference type="InterPro" id="IPR013022">
    <property type="entry name" value="Xyl_isomerase-like_TIM-brl"/>
</dbReference>
<dbReference type="Gene3D" id="3.20.20.150">
    <property type="entry name" value="Divalent-metal-dependent TIM barrel enzymes"/>
    <property type="match status" value="1"/>
</dbReference>
<dbReference type="InterPro" id="IPR036237">
    <property type="entry name" value="Xyl_isomerase-like_sf"/>
</dbReference>
<dbReference type="Pfam" id="PF01261">
    <property type="entry name" value="AP_endonuc_2"/>
    <property type="match status" value="1"/>
</dbReference>
<evidence type="ECO:0000256" key="2">
    <source>
        <dbReference type="ARBA" id="ARBA00023277"/>
    </source>
</evidence>
<evidence type="ECO:0000256" key="3">
    <source>
        <dbReference type="PIRNR" id="PIRNR006241"/>
    </source>
</evidence>
<reference evidence="6 7" key="1">
    <citation type="submission" date="2019-08" db="EMBL/GenBank/DDBJ databases">
        <title>Bacterial whole genome sequence for Glaciihabitans sp. CHu50b-6-2.</title>
        <authorList>
            <person name="Jin L."/>
        </authorList>
    </citation>
    <scope>NUCLEOTIDE SEQUENCE [LARGE SCALE GENOMIC DNA]</scope>
    <source>
        <strain evidence="6 7">CHu50b-6-2</strain>
    </source>
</reference>
<dbReference type="EMBL" id="VRMG01000008">
    <property type="protein sequence ID" value="TXN30114.1"/>
    <property type="molecule type" value="Genomic_DNA"/>
</dbReference>
<dbReference type="PIRSF" id="PIRSF006241">
    <property type="entry name" value="HyI"/>
    <property type="match status" value="1"/>
</dbReference>
<feature type="active site" description="Proton donor/acceptor" evidence="4">
    <location>
        <position position="149"/>
    </location>
</feature>
<evidence type="ECO:0000256" key="1">
    <source>
        <dbReference type="ARBA" id="ARBA00023235"/>
    </source>
</evidence>